<dbReference type="CDD" id="cd05013">
    <property type="entry name" value="SIS_RpiR"/>
    <property type="match status" value="1"/>
</dbReference>
<evidence type="ECO:0000259" key="5">
    <source>
        <dbReference type="PROSITE" id="PS51464"/>
    </source>
</evidence>
<dbReference type="PROSITE" id="PS51464">
    <property type="entry name" value="SIS"/>
    <property type="match status" value="1"/>
</dbReference>
<dbReference type="GO" id="GO:0003677">
    <property type="term" value="F:DNA binding"/>
    <property type="evidence" value="ECO:0007669"/>
    <property type="project" value="UniProtKB-KW"/>
</dbReference>
<dbReference type="InterPro" id="IPR046348">
    <property type="entry name" value="SIS_dom_sf"/>
</dbReference>
<dbReference type="Proteomes" id="UP000198949">
    <property type="component" value="Unassembled WGS sequence"/>
</dbReference>
<organism evidence="6 7">
    <name type="scientific">Glycomyces harbinensis</name>
    <dbReference type="NCBI Taxonomy" id="58114"/>
    <lineage>
        <taxon>Bacteria</taxon>
        <taxon>Bacillati</taxon>
        <taxon>Actinomycetota</taxon>
        <taxon>Actinomycetes</taxon>
        <taxon>Glycomycetales</taxon>
        <taxon>Glycomycetaceae</taxon>
        <taxon>Glycomyces</taxon>
    </lineage>
</organism>
<keyword evidence="2" id="KW-0238">DNA-binding</keyword>
<dbReference type="STRING" id="58114.SAMN05216270_117141"/>
<evidence type="ECO:0000256" key="3">
    <source>
        <dbReference type="ARBA" id="ARBA00023163"/>
    </source>
</evidence>
<keyword evidence="1" id="KW-0805">Transcription regulation</keyword>
<dbReference type="PROSITE" id="PS51071">
    <property type="entry name" value="HTH_RPIR"/>
    <property type="match status" value="1"/>
</dbReference>
<evidence type="ECO:0000256" key="1">
    <source>
        <dbReference type="ARBA" id="ARBA00023015"/>
    </source>
</evidence>
<dbReference type="PANTHER" id="PTHR30514:SF1">
    <property type="entry name" value="HTH-TYPE TRANSCRIPTIONAL REGULATOR HEXR-RELATED"/>
    <property type="match status" value="1"/>
</dbReference>
<dbReference type="EMBL" id="FNAD01000017">
    <property type="protein sequence ID" value="SDE30080.1"/>
    <property type="molecule type" value="Genomic_DNA"/>
</dbReference>
<dbReference type="AlphaFoldDB" id="A0A1G7BTX6"/>
<dbReference type="GO" id="GO:1901135">
    <property type="term" value="P:carbohydrate derivative metabolic process"/>
    <property type="evidence" value="ECO:0007669"/>
    <property type="project" value="InterPro"/>
</dbReference>
<dbReference type="InterPro" id="IPR001347">
    <property type="entry name" value="SIS_dom"/>
</dbReference>
<dbReference type="PANTHER" id="PTHR30514">
    <property type="entry name" value="GLUCOKINASE"/>
    <property type="match status" value="1"/>
</dbReference>
<keyword evidence="3" id="KW-0804">Transcription</keyword>
<proteinExistence type="predicted"/>
<dbReference type="InterPro" id="IPR035472">
    <property type="entry name" value="RpiR-like_SIS"/>
</dbReference>
<gene>
    <name evidence="6" type="ORF">SAMN05216270_117141</name>
</gene>
<evidence type="ECO:0000259" key="4">
    <source>
        <dbReference type="PROSITE" id="PS51071"/>
    </source>
</evidence>
<dbReference type="GO" id="GO:0097367">
    <property type="term" value="F:carbohydrate derivative binding"/>
    <property type="evidence" value="ECO:0007669"/>
    <property type="project" value="InterPro"/>
</dbReference>
<dbReference type="InterPro" id="IPR000281">
    <property type="entry name" value="HTH_RpiR"/>
</dbReference>
<dbReference type="Pfam" id="PF01418">
    <property type="entry name" value="HTH_6"/>
    <property type="match status" value="1"/>
</dbReference>
<accession>A0A1G7BTX6</accession>
<evidence type="ECO:0000313" key="7">
    <source>
        <dbReference type="Proteomes" id="UP000198949"/>
    </source>
</evidence>
<feature type="domain" description="SIS" evidence="5">
    <location>
        <begin position="145"/>
        <end position="285"/>
    </location>
</feature>
<dbReference type="InterPro" id="IPR036388">
    <property type="entry name" value="WH-like_DNA-bd_sf"/>
</dbReference>
<evidence type="ECO:0000313" key="6">
    <source>
        <dbReference type="EMBL" id="SDE30080.1"/>
    </source>
</evidence>
<protein>
    <submittedName>
        <fullName evidence="6">Transcriptional regulator, RpiR family</fullName>
    </submittedName>
</protein>
<sequence>MAGPRRVYGVVMPASRADTPNLLVLIKSVLPSLSKAETKVAQEIIREPEDASTRTITELARAAGTSEATVVRFCRSLGLTGHRELRMRAAQAVIGTGEGPDREIAGGDIPTGADMSRIIATVSYADVGAIKDTANALDTAACEAAVNALAAAGRIDVFGVEASGIVAADLVKKLHRIGCMAFSWPDVHAALVATALAGPKDVAVAISHSGATTETVEFLESARDREAVTIAITNHARSPLAQAADLVLTTAARETTFRSGATVSRIAQLMVVDCLFVGVAAKQRKRSAKALAATAAAVSGRQRA</sequence>
<name>A0A1G7BTX6_9ACTN</name>
<dbReference type="Gene3D" id="3.40.50.10490">
    <property type="entry name" value="Glucose-6-phosphate isomerase like protein, domain 1"/>
    <property type="match status" value="1"/>
</dbReference>
<feature type="domain" description="HTH rpiR-type" evidence="4">
    <location>
        <begin position="20"/>
        <end position="96"/>
    </location>
</feature>
<dbReference type="Pfam" id="PF01380">
    <property type="entry name" value="SIS"/>
    <property type="match status" value="1"/>
</dbReference>
<dbReference type="InterPro" id="IPR009057">
    <property type="entry name" value="Homeodomain-like_sf"/>
</dbReference>
<dbReference type="InterPro" id="IPR047640">
    <property type="entry name" value="RpiR-like"/>
</dbReference>
<evidence type="ECO:0000256" key="2">
    <source>
        <dbReference type="ARBA" id="ARBA00023125"/>
    </source>
</evidence>
<dbReference type="SUPFAM" id="SSF53697">
    <property type="entry name" value="SIS domain"/>
    <property type="match status" value="1"/>
</dbReference>
<keyword evidence="7" id="KW-1185">Reference proteome</keyword>
<reference evidence="7" key="1">
    <citation type="submission" date="2016-10" db="EMBL/GenBank/DDBJ databases">
        <authorList>
            <person name="Varghese N."/>
            <person name="Submissions S."/>
        </authorList>
    </citation>
    <scope>NUCLEOTIDE SEQUENCE [LARGE SCALE GENOMIC DNA]</scope>
    <source>
        <strain evidence="7">CGMCC 4.3516</strain>
    </source>
</reference>
<dbReference type="SUPFAM" id="SSF46689">
    <property type="entry name" value="Homeodomain-like"/>
    <property type="match status" value="1"/>
</dbReference>
<dbReference type="GO" id="GO:0003700">
    <property type="term" value="F:DNA-binding transcription factor activity"/>
    <property type="evidence" value="ECO:0007669"/>
    <property type="project" value="InterPro"/>
</dbReference>
<dbReference type="Gene3D" id="1.10.10.10">
    <property type="entry name" value="Winged helix-like DNA-binding domain superfamily/Winged helix DNA-binding domain"/>
    <property type="match status" value="1"/>
</dbReference>